<keyword evidence="1" id="KW-0812">Transmembrane</keyword>
<reference evidence="2" key="1">
    <citation type="journal article" date="2015" name="Genome Biol. Evol.">
        <title>Organellar Genomes of White Spruce (Picea glauca): Assembly and Annotation.</title>
        <authorList>
            <person name="Jackman S.D."/>
            <person name="Warren R.L."/>
            <person name="Gibb E.A."/>
            <person name="Vandervalk B.P."/>
            <person name="Mohamadi H."/>
            <person name="Chu J."/>
            <person name="Raymond A."/>
            <person name="Pleasance S."/>
            <person name="Coope R."/>
            <person name="Wildung M.R."/>
            <person name="Ritland C.E."/>
            <person name="Bousquet J."/>
            <person name="Jones S.J."/>
            <person name="Bohlmann J."/>
            <person name="Birol I."/>
        </authorList>
    </citation>
    <scope>NUCLEOTIDE SEQUENCE [LARGE SCALE GENOMIC DNA]</scope>
    <source>
        <tissue evidence="2">Flushing bud</tissue>
    </source>
</reference>
<dbReference type="EMBL" id="LKAM01000008">
    <property type="protein sequence ID" value="KUM47155.1"/>
    <property type="molecule type" value="Genomic_DNA"/>
</dbReference>
<evidence type="ECO:0000313" key="2">
    <source>
        <dbReference type="EMBL" id="KUM47155.1"/>
    </source>
</evidence>
<protein>
    <submittedName>
        <fullName evidence="2">Uncharacterized protein</fullName>
    </submittedName>
</protein>
<proteinExistence type="predicted"/>
<comment type="caution">
    <text evidence="2">The sequence shown here is derived from an EMBL/GenBank/DDBJ whole genome shotgun (WGS) entry which is preliminary data.</text>
</comment>
<keyword evidence="2" id="KW-0496">Mitochondrion</keyword>
<gene>
    <name evidence="2" type="ORF">ABT39_MTgene6161</name>
</gene>
<dbReference type="AlphaFoldDB" id="A0A101LXJ6"/>
<accession>A0A101LXJ6</accession>
<geneLocation type="mitochondrion" evidence="2"/>
<evidence type="ECO:0000256" key="1">
    <source>
        <dbReference type="SAM" id="Phobius"/>
    </source>
</evidence>
<feature type="transmembrane region" description="Helical" evidence="1">
    <location>
        <begin position="6"/>
        <end position="27"/>
    </location>
</feature>
<organism evidence="2">
    <name type="scientific">Picea glauca</name>
    <name type="common">White spruce</name>
    <name type="synonym">Pinus glauca</name>
    <dbReference type="NCBI Taxonomy" id="3330"/>
    <lineage>
        <taxon>Eukaryota</taxon>
        <taxon>Viridiplantae</taxon>
        <taxon>Streptophyta</taxon>
        <taxon>Embryophyta</taxon>
        <taxon>Tracheophyta</taxon>
        <taxon>Spermatophyta</taxon>
        <taxon>Pinopsida</taxon>
        <taxon>Pinidae</taxon>
        <taxon>Conifers I</taxon>
        <taxon>Pinales</taxon>
        <taxon>Pinaceae</taxon>
        <taxon>Picea</taxon>
    </lineage>
</organism>
<name>A0A101LXJ6_PICGL</name>
<keyword evidence="1" id="KW-1133">Transmembrane helix</keyword>
<sequence length="55" mass="6504">MVLLKLMLQLVLIIFMKLVILWSYWNICNHSTCRSSKGCSNSSLCLHTTLTYYYR</sequence>
<keyword evidence="1" id="KW-0472">Membrane</keyword>